<reference evidence="2 3" key="1">
    <citation type="submission" date="2019-03" db="EMBL/GenBank/DDBJ databases">
        <title>Single cell metagenomics reveals metabolic interactions within the superorganism composed of flagellate Streblomastix strix and complex community of Bacteroidetes bacteria on its surface.</title>
        <authorList>
            <person name="Treitli S.C."/>
            <person name="Kolisko M."/>
            <person name="Husnik F."/>
            <person name="Keeling P."/>
            <person name="Hampl V."/>
        </authorList>
    </citation>
    <scope>NUCLEOTIDE SEQUENCE [LARGE SCALE GENOMIC DNA]</scope>
    <source>
        <strain evidence="2">ST1C</strain>
    </source>
</reference>
<gene>
    <name evidence="2" type="ORF">EZS28_005916</name>
</gene>
<sequence>MIKLIYLSKSSDILEIVGRMRKQKRHLTPGDVQKAHIKSKEVKSSQIKSQHKVVQLKKQPMIQLRYGAEHGEDIDQCQDNSSITGNI</sequence>
<accession>A0A5J4WU52</accession>
<name>A0A5J4WU52_9EUKA</name>
<evidence type="ECO:0000313" key="2">
    <source>
        <dbReference type="EMBL" id="KAA6398554.1"/>
    </source>
</evidence>
<dbReference type="EMBL" id="SNRW01000931">
    <property type="protein sequence ID" value="KAA6398554.1"/>
    <property type="molecule type" value="Genomic_DNA"/>
</dbReference>
<evidence type="ECO:0000313" key="3">
    <source>
        <dbReference type="Proteomes" id="UP000324800"/>
    </source>
</evidence>
<proteinExistence type="predicted"/>
<dbReference type="Proteomes" id="UP000324800">
    <property type="component" value="Unassembled WGS sequence"/>
</dbReference>
<dbReference type="AlphaFoldDB" id="A0A5J4WU52"/>
<evidence type="ECO:0000256" key="1">
    <source>
        <dbReference type="SAM" id="MobiDB-lite"/>
    </source>
</evidence>
<comment type="caution">
    <text evidence="2">The sequence shown here is derived from an EMBL/GenBank/DDBJ whole genome shotgun (WGS) entry which is preliminary data.</text>
</comment>
<protein>
    <submittedName>
        <fullName evidence="2">Uncharacterized protein</fullName>
    </submittedName>
</protein>
<feature type="region of interest" description="Disordered" evidence="1">
    <location>
        <begin position="25"/>
        <end position="50"/>
    </location>
</feature>
<organism evidence="2 3">
    <name type="scientific">Streblomastix strix</name>
    <dbReference type="NCBI Taxonomy" id="222440"/>
    <lineage>
        <taxon>Eukaryota</taxon>
        <taxon>Metamonada</taxon>
        <taxon>Preaxostyla</taxon>
        <taxon>Oxymonadida</taxon>
        <taxon>Streblomastigidae</taxon>
        <taxon>Streblomastix</taxon>
    </lineage>
</organism>